<dbReference type="GO" id="GO:0016020">
    <property type="term" value="C:membrane"/>
    <property type="evidence" value="ECO:0007669"/>
    <property type="project" value="UniProtKB-SubCell"/>
</dbReference>
<dbReference type="NCBIfam" id="TIGR02532">
    <property type="entry name" value="IV_pilin_GFxxxE"/>
    <property type="match status" value="1"/>
</dbReference>
<evidence type="ECO:0000256" key="5">
    <source>
        <dbReference type="ARBA" id="ARBA00023136"/>
    </source>
</evidence>
<dbReference type="AlphaFoldDB" id="A0A5C6FP92"/>
<gene>
    <name evidence="9" type="primary">xcpT_11</name>
    <name evidence="9" type="ORF">V7x_40550</name>
</gene>
<protein>
    <submittedName>
        <fullName evidence="9">Type II secretion system protein G</fullName>
    </submittedName>
</protein>
<evidence type="ECO:0000256" key="4">
    <source>
        <dbReference type="ARBA" id="ARBA00022989"/>
    </source>
</evidence>
<feature type="region of interest" description="Disordered" evidence="6">
    <location>
        <begin position="134"/>
        <end position="153"/>
    </location>
</feature>
<dbReference type="InterPro" id="IPR013545">
    <property type="entry name" value="T2SS_protein-GspG_C"/>
</dbReference>
<reference evidence="9 10" key="1">
    <citation type="submission" date="2019-02" db="EMBL/GenBank/DDBJ databases">
        <title>Deep-cultivation of Planctomycetes and their phenomic and genomic characterization uncovers novel biology.</title>
        <authorList>
            <person name="Wiegand S."/>
            <person name="Jogler M."/>
            <person name="Boedeker C."/>
            <person name="Pinto D."/>
            <person name="Vollmers J."/>
            <person name="Rivas-Marin E."/>
            <person name="Kohn T."/>
            <person name="Peeters S.H."/>
            <person name="Heuer A."/>
            <person name="Rast P."/>
            <person name="Oberbeckmann S."/>
            <person name="Bunk B."/>
            <person name="Jeske O."/>
            <person name="Meyerdierks A."/>
            <person name="Storesund J.E."/>
            <person name="Kallscheuer N."/>
            <person name="Luecker S."/>
            <person name="Lage O.M."/>
            <person name="Pohl T."/>
            <person name="Merkel B.J."/>
            <person name="Hornburger P."/>
            <person name="Mueller R.-W."/>
            <person name="Bruemmer F."/>
            <person name="Labrenz M."/>
            <person name="Spormann A.M."/>
            <person name="Op Den Camp H."/>
            <person name="Overmann J."/>
            <person name="Amann R."/>
            <person name="Jetten M.S.M."/>
            <person name="Mascher T."/>
            <person name="Medema M.H."/>
            <person name="Devos D.P."/>
            <person name="Kaster A.-K."/>
            <person name="Ovreas L."/>
            <person name="Rohde M."/>
            <person name="Galperin M.Y."/>
            <person name="Jogler C."/>
        </authorList>
    </citation>
    <scope>NUCLEOTIDE SEQUENCE [LARGE SCALE GENOMIC DNA]</scope>
    <source>
        <strain evidence="9 10">V7</strain>
    </source>
</reference>
<evidence type="ECO:0000256" key="2">
    <source>
        <dbReference type="ARBA" id="ARBA00022481"/>
    </source>
</evidence>
<evidence type="ECO:0000256" key="3">
    <source>
        <dbReference type="ARBA" id="ARBA00022692"/>
    </source>
</evidence>
<dbReference type="Pfam" id="PF08334">
    <property type="entry name" value="T2SSG"/>
    <property type="match status" value="1"/>
</dbReference>
<name>A0A5C6FP92_9PLAN</name>
<dbReference type="InterPro" id="IPR045584">
    <property type="entry name" value="Pilin-like"/>
</dbReference>
<dbReference type="PANTHER" id="PTHR30093">
    <property type="entry name" value="GENERAL SECRETION PATHWAY PROTEIN G"/>
    <property type="match status" value="1"/>
</dbReference>
<dbReference type="InterPro" id="IPR010054">
    <property type="entry name" value="Type2_sec_GspG"/>
</dbReference>
<dbReference type="SUPFAM" id="SSF54523">
    <property type="entry name" value="Pili subunits"/>
    <property type="match status" value="1"/>
</dbReference>
<dbReference type="GO" id="GO:0015628">
    <property type="term" value="P:protein secretion by the type II secretion system"/>
    <property type="evidence" value="ECO:0007669"/>
    <property type="project" value="InterPro"/>
</dbReference>
<proteinExistence type="predicted"/>
<dbReference type="PANTHER" id="PTHR30093:SF44">
    <property type="entry name" value="TYPE II SECRETION SYSTEM CORE PROTEIN G"/>
    <property type="match status" value="1"/>
</dbReference>
<dbReference type="GO" id="GO:0015627">
    <property type="term" value="C:type II protein secretion system complex"/>
    <property type="evidence" value="ECO:0007669"/>
    <property type="project" value="InterPro"/>
</dbReference>
<dbReference type="OrthoDB" id="9795612at2"/>
<keyword evidence="5 7" id="KW-0472">Membrane</keyword>
<feature type="transmembrane region" description="Helical" evidence="7">
    <location>
        <begin position="21"/>
        <end position="46"/>
    </location>
</feature>
<organism evidence="9 10">
    <name type="scientific">Crateriforma conspicua</name>
    <dbReference type="NCBI Taxonomy" id="2527996"/>
    <lineage>
        <taxon>Bacteria</taxon>
        <taxon>Pseudomonadati</taxon>
        <taxon>Planctomycetota</taxon>
        <taxon>Planctomycetia</taxon>
        <taxon>Planctomycetales</taxon>
        <taxon>Planctomycetaceae</taxon>
        <taxon>Crateriforma</taxon>
    </lineage>
</organism>
<dbReference type="InterPro" id="IPR012902">
    <property type="entry name" value="N_methyl_site"/>
</dbReference>
<keyword evidence="3 7" id="KW-0812">Transmembrane</keyword>
<evidence type="ECO:0000313" key="10">
    <source>
        <dbReference type="Proteomes" id="UP000316476"/>
    </source>
</evidence>
<dbReference type="NCBIfam" id="TIGR01710">
    <property type="entry name" value="typeII_sec_gspG"/>
    <property type="match status" value="1"/>
</dbReference>
<feature type="domain" description="Type II secretion system protein GspG C-terminal" evidence="8">
    <location>
        <begin position="46"/>
        <end position="142"/>
    </location>
</feature>
<comment type="subcellular location">
    <subcellularLocation>
        <location evidence="1">Membrane</location>
        <topology evidence="1">Single-pass membrane protein</topology>
    </subcellularLocation>
</comment>
<keyword evidence="2" id="KW-0488">Methylation</keyword>
<dbReference type="Gene3D" id="3.30.700.10">
    <property type="entry name" value="Glycoprotein, Type 4 Pilin"/>
    <property type="match status" value="1"/>
</dbReference>
<dbReference type="Pfam" id="PF07963">
    <property type="entry name" value="N_methyl"/>
    <property type="match status" value="1"/>
</dbReference>
<dbReference type="EMBL" id="SJPZ01000002">
    <property type="protein sequence ID" value="TWU62326.1"/>
    <property type="molecule type" value="Genomic_DNA"/>
</dbReference>
<evidence type="ECO:0000259" key="8">
    <source>
        <dbReference type="Pfam" id="PF08334"/>
    </source>
</evidence>
<dbReference type="Proteomes" id="UP000316476">
    <property type="component" value="Unassembled WGS sequence"/>
</dbReference>
<keyword evidence="4 7" id="KW-1133">Transmembrane helix</keyword>
<accession>A0A5C6FP92</accession>
<comment type="caution">
    <text evidence="9">The sequence shown here is derived from an EMBL/GenBank/DDBJ whole genome shotgun (WGS) entry which is preliminary data.</text>
</comment>
<evidence type="ECO:0000256" key="6">
    <source>
        <dbReference type="SAM" id="MobiDB-lite"/>
    </source>
</evidence>
<sequence>MSSRVRSRLSATKAARLGFTLVELMVVIVIIGLLSGVVTISVRSYLIRSKQNVAKMEISKICQALETFYTTYDRYPSNQEGLTVLATSNEEFAEGILTFVPVDPWGHDYEYVSPGKTRPYDVICYGADHREGGTGPGADLTSDQIGARTGTGP</sequence>
<evidence type="ECO:0000256" key="1">
    <source>
        <dbReference type="ARBA" id="ARBA00004167"/>
    </source>
</evidence>
<evidence type="ECO:0000313" key="9">
    <source>
        <dbReference type="EMBL" id="TWU62326.1"/>
    </source>
</evidence>
<evidence type="ECO:0000256" key="7">
    <source>
        <dbReference type="SAM" id="Phobius"/>
    </source>
</evidence>